<feature type="region of interest" description="Disordered" evidence="1">
    <location>
        <begin position="75"/>
        <end position="186"/>
    </location>
</feature>
<proteinExistence type="predicted"/>
<evidence type="ECO:0000313" key="2">
    <source>
        <dbReference type="EMBL" id="KAK7195162.1"/>
    </source>
</evidence>
<accession>A0AAW0EPG3</accession>
<dbReference type="Proteomes" id="UP001430356">
    <property type="component" value="Unassembled WGS sequence"/>
</dbReference>
<organism evidence="2 3">
    <name type="scientific">Novymonas esmeraldas</name>
    <dbReference type="NCBI Taxonomy" id="1808958"/>
    <lineage>
        <taxon>Eukaryota</taxon>
        <taxon>Discoba</taxon>
        <taxon>Euglenozoa</taxon>
        <taxon>Kinetoplastea</taxon>
        <taxon>Metakinetoplastina</taxon>
        <taxon>Trypanosomatida</taxon>
        <taxon>Trypanosomatidae</taxon>
        <taxon>Novymonas</taxon>
    </lineage>
</organism>
<keyword evidence="3" id="KW-1185">Reference proteome</keyword>
<evidence type="ECO:0000256" key="1">
    <source>
        <dbReference type="SAM" id="MobiDB-lite"/>
    </source>
</evidence>
<reference evidence="2 3" key="1">
    <citation type="journal article" date="2021" name="MBio">
        <title>A New Model Trypanosomatid, Novymonas esmeraldas: Genomic Perception of Its 'Candidatus Pandoraea novymonadis' Endosymbiont.</title>
        <authorList>
            <person name="Zakharova A."/>
            <person name="Saura A."/>
            <person name="Butenko A."/>
            <person name="Podesvova L."/>
            <person name="Warmusova S."/>
            <person name="Kostygov A.Y."/>
            <person name="Nenarokova A."/>
            <person name="Lukes J."/>
            <person name="Opperdoes F.R."/>
            <person name="Yurchenko V."/>
        </authorList>
    </citation>
    <scope>NUCLEOTIDE SEQUENCE [LARGE SCALE GENOMIC DNA]</scope>
    <source>
        <strain evidence="2 3">E262AT.01</strain>
    </source>
</reference>
<feature type="compositionally biased region" description="Polar residues" evidence="1">
    <location>
        <begin position="142"/>
        <end position="166"/>
    </location>
</feature>
<gene>
    <name evidence="2" type="ORF">NESM_000440500</name>
</gene>
<protein>
    <submittedName>
        <fullName evidence="2">Uncharacterized protein</fullName>
    </submittedName>
</protein>
<feature type="compositionally biased region" description="Polar residues" evidence="1">
    <location>
        <begin position="120"/>
        <end position="132"/>
    </location>
</feature>
<dbReference type="EMBL" id="JAECZO010000049">
    <property type="protein sequence ID" value="KAK7195162.1"/>
    <property type="molecule type" value="Genomic_DNA"/>
</dbReference>
<comment type="caution">
    <text evidence="2">The sequence shown here is derived from an EMBL/GenBank/DDBJ whole genome shotgun (WGS) entry which is preliminary data.</text>
</comment>
<feature type="compositionally biased region" description="Low complexity" evidence="1">
    <location>
        <begin position="168"/>
        <end position="177"/>
    </location>
</feature>
<sequence>MQSTFTNVETELRDIEEAFATGRMNAFGSAATQDAFVHELKRIAEIETQVFYRTCALLKSSSTNEHTLVTNMYASAQPPPQSQRSGPAAMSASGNVGDGSFRVGSSSGMDGSMYRGASMGQRTHSPFPSTLAGSRGGMVPPTNGSSHSPGTSRPQSSSHATASNPFSAAAGDATGAAPHIRHSEWGNEDGFADKAFEDVAAHFDELESQFFSLGDYLRDISKHVMRLNDMSEQVNSGATHPINPAAAANGNDSSVTTGMSQTLGVAGRQDRVGSFGDAFGGADTHRFDGPA</sequence>
<evidence type="ECO:0000313" key="3">
    <source>
        <dbReference type="Proteomes" id="UP001430356"/>
    </source>
</evidence>
<dbReference type="AlphaFoldDB" id="A0AAW0EPG3"/>
<name>A0AAW0EPG3_9TRYP</name>